<keyword evidence="7 9" id="KW-0704">Schiff base</keyword>
<feature type="active site" description="Schiff-base intermediate with substrate; via pyruvic acid" evidence="9">
    <location>
        <position position="34"/>
    </location>
</feature>
<keyword evidence="4 9" id="KW-0068">Autocatalytic cleavage</keyword>
<keyword evidence="12" id="KW-1185">Reference proteome</keyword>
<dbReference type="Proteomes" id="UP000542210">
    <property type="component" value="Unassembled WGS sequence"/>
</dbReference>
<keyword evidence="3 9" id="KW-0210">Decarboxylase</keyword>
<evidence type="ECO:0000256" key="6">
    <source>
        <dbReference type="ARBA" id="ARBA00023239"/>
    </source>
</evidence>
<keyword evidence="5 9" id="KW-0865">Zymogen</keyword>
<evidence type="ECO:0000313" key="11">
    <source>
        <dbReference type="EMBL" id="MBB4699712.1"/>
    </source>
</evidence>
<evidence type="ECO:0000256" key="3">
    <source>
        <dbReference type="ARBA" id="ARBA00022793"/>
    </source>
</evidence>
<evidence type="ECO:0000256" key="4">
    <source>
        <dbReference type="ARBA" id="ARBA00022813"/>
    </source>
</evidence>
<organism evidence="11 12">
    <name type="scientific">Sphaerisporangium siamense</name>
    <dbReference type="NCBI Taxonomy" id="795645"/>
    <lineage>
        <taxon>Bacteria</taxon>
        <taxon>Bacillati</taxon>
        <taxon>Actinomycetota</taxon>
        <taxon>Actinomycetes</taxon>
        <taxon>Streptosporangiales</taxon>
        <taxon>Streptosporangiaceae</taxon>
        <taxon>Sphaerisporangium</taxon>
    </lineage>
</organism>
<dbReference type="Pfam" id="PF02261">
    <property type="entry name" value="Asp_decarbox"/>
    <property type="match status" value="1"/>
</dbReference>
<comment type="PTM">
    <text evidence="9">Is synthesized initially as an inactive proenzyme, which is activated by self-cleavage at a specific serine bond to produce a beta-subunit with a hydroxyl group at its C-terminus and an alpha-subunit with a pyruvoyl group at its N-terminus.</text>
</comment>
<evidence type="ECO:0000256" key="10">
    <source>
        <dbReference type="SAM" id="MobiDB-lite"/>
    </source>
</evidence>
<feature type="active site" description="Proton donor" evidence="9">
    <location>
        <position position="67"/>
    </location>
</feature>
<dbReference type="NCBIfam" id="TIGR00223">
    <property type="entry name" value="panD"/>
    <property type="match status" value="1"/>
</dbReference>
<dbReference type="GO" id="GO:0005829">
    <property type="term" value="C:cytosol"/>
    <property type="evidence" value="ECO:0007669"/>
    <property type="project" value="TreeGrafter"/>
</dbReference>
<evidence type="ECO:0000313" key="12">
    <source>
        <dbReference type="Proteomes" id="UP000542210"/>
    </source>
</evidence>
<dbReference type="GO" id="GO:0006523">
    <property type="term" value="P:alanine biosynthetic process"/>
    <property type="evidence" value="ECO:0007669"/>
    <property type="project" value="InterPro"/>
</dbReference>
<dbReference type="PANTHER" id="PTHR21012">
    <property type="entry name" value="ASPARTATE 1-DECARBOXYLASE"/>
    <property type="match status" value="1"/>
</dbReference>
<dbReference type="CDD" id="cd06919">
    <property type="entry name" value="Asp_decarbox"/>
    <property type="match status" value="1"/>
</dbReference>
<dbReference type="AlphaFoldDB" id="A0A7W7G7Z9"/>
<evidence type="ECO:0000256" key="1">
    <source>
        <dbReference type="ARBA" id="ARBA00022490"/>
    </source>
</evidence>
<keyword evidence="2 9" id="KW-0566">Pantothenate biosynthesis</keyword>
<dbReference type="GO" id="GO:0015940">
    <property type="term" value="P:pantothenate biosynthetic process"/>
    <property type="evidence" value="ECO:0007669"/>
    <property type="project" value="UniProtKB-UniRule"/>
</dbReference>
<dbReference type="GO" id="GO:0004068">
    <property type="term" value="F:aspartate 1-decarboxylase activity"/>
    <property type="evidence" value="ECO:0007669"/>
    <property type="project" value="UniProtKB-UniRule"/>
</dbReference>
<dbReference type="UniPathway" id="UPA00028">
    <property type="reaction ID" value="UER00002"/>
</dbReference>
<comment type="cofactor">
    <cofactor evidence="9">
        <name>pyruvate</name>
        <dbReference type="ChEBI" id="CHEBI:15361"/>
    </cofactor>
    <text evidence="9">Binds 1 pyruvoyl group covalently per subunit.</text>
</comment>
<evidence type="ECO:0000256" key="7">
    <source>
        <dbReference type="ARBA" id="ARBA00023270"/>
    </source>
</evidence>
<evidence type="ECO:0000256" key="8">
    <source>
        <dbReference type="ARBA" id="ARBA00023317"/>
    </source>
</evidence>
<evidence type="ECO:0000256" key="5">
    <source>
        <dbReference type="ARBA" id="ARBA00023145"/>
    </source>
</evidence>
<name>A0A7W7G7Z9_9ACTN</name>
<feature type="modified residue" description="Pyruvic acid (Ser)" evidence="9">
    <location>
        <position position="34"/>
    </location>
</feature>
<comment type="catalytic activity">
    <reaction evidence="9">
        <text>L-aspartate + H(+) = beta-alanine + CO2</text>
        <dbReference type="Rhea" id="RHEA:19497"/>
        <dbReference type="ChEBI" id="CHEBI:15378"/>
        <dbReference type="ChEBI" id="CHEBI:16526"/>
        <dbReference type="ChEBI" id="CHEBI:29991"/>
        <dbReference type="ChEBI" id="CHEBI:57966"/>
        <dbReference type="EC" id="4.1.1.11"/>
    </reaction>
</comment>
<feature type="binding site" evidence="9">
    <location>
        <begin position="82"/>
        <end position="84"/>
    </location>
    <ligand>
        <name>substrate</name>
    </ligand>
</feature>
<dbReference type="InterPro" id="IPR003190">
    <property type="entry name" value="Asp_decarbox"/>
</dbReference>
<evidence type="ECO:0000256" key="2">
    <source>
        <dbReference type="ARBA" id="ARBA00022655"/>
    </source>
</evidence>
<dbReference type="EMBL" id="JACHND010000001">
    <property type="protein sequence ID" value="MBB4699712.1"/>
    <property type="molecule type" value="Genomic_DNA"/>
</dbReference>
<sequence length="157" mass="16577">MTHVGEDTPMYRTMLKSKIHRATVTQCDLHYVGSLTIDADLMEAADLLPGELVHVVDIDNGNRLETYVIEGERGSGIIGVNGAAARLVHKGDLVIVISYATVSDAEARALRPSVVFVDADNRIVSLDDGLSGVPAGHGLRPGNLAAEEPAPPLTRGG</sequence>
<comment type="function">
    <text evidence="9">Catalyzes the pyruvoyl-dependent decarboxylation of aspartate to produce beta-alanine.</text>
</comment>
<feature type="region of interest" description="Disordered" evidence="10">
    <location>
        <begin position="137"/>
        <end position="157"/>
    </location>
</feature>
<accession>A0A7W7G7Z9</accession>
<keyword evidence="1 9" id="KW-0963">Cytoplasm</keyword>
<dbReference type="Gene3D" id="2.40.40.20">
    <property type="match status" value="1"/>
</dbReference>
<comment type="subunit">
    <text evidence="9">Heterooctamer of four alpha and four beta subunits.</text>
</comment>
<dbReference type="SUPFAM" id="SSF50692">
    <property type="entry name" value="ADC-like"/>
    <property type="match status" value="1"/>
</dbReference>
<reference evidence="11 12" key="1">
    <citation type="submission" date="2020-08" db="EMBL/GenBank/DDBJ databases">
        <title>Sequencing the genomes of 1000 actinobacteria strains.</title>
        <authorList>
            <person name="Klenk H.-P."/>
        </authorList>
    </citation>
    <scope>NUCLEOTIDE SEQUENCE [LARGE SCALE GENOMIC DNA]</scope>
    <source>
        <strain evidence="11 12">DSM 45784</strain>
    </source>
</reference>
<keyword evidence="6 9" id="KW-0456">Lyase</keyword>
<proteinExistence type="inferred from homology"/>
<gene>
    <name evidence="9" type="primary">panD</name>
    <name evidence="11" type="ORF">BJ982_001256</name>
</gene>
<comment type="similarity">
    <text evidence="9">Belongs to the PanD family.</text>
</comment>
<evidence type="ECO:0000256" key="9">
    <source>
        <dbReference type="HAMAP-Rule" id="MF_00446"/>
    </source>
</evidence>
<comment type="subcellular location">
    <subcellularLocation>
        <location evidence="9">Cytoplasm</location>
    </subcellularLocation>
</comment>
<feature type="chain" id="PRO_5031645257" description="Aspartate 1-decarboxylase beta chain" evidence="9">
    <location>
        <begin position="1"/>
        <end position="33"/>
    </location>
</feature>
<protein>
    <recommendedName>
        <fullName evidence="9">Aspartate 1-decarboxylase</fullName>
        <ecNumber evidence="9">4.1.1.11</ecNumber>
    </recommendedName>
    <alternativeName>
        <fullName evidence="9">Aspartate alpha-decarboxylase</fullName>
    </alternativeName>
    <component>
        <recommendedName>
            <fullName evidence="9">Aspartate 1-decarboxylase beta chain</fullName>
        </recommendedName>
    </component>
    <component>
        <recommendedName>
            <fullName evidence="9">Aspartate 1-decarboxylase alpha chain</fullName>
        </recommendedName>
    </component>
</protein>
<comment type="caution">
    <text evidence="11">The sequence shown here is derived from an EMBL/GenBank/DDBJ whole genome shotgun (WGS) entry which is preliminary data.</text>
</comment>
<dbReference type="HAMAP" id="MF_00446">
    <property type="entry name" value="PanD"/>
    <property type="match status" value="1"/>
</dbReference>
<feature type="binding site" evidence="9">
    <location>
        <position position="66"/>
    </location>
    <ligand>
        <name>substrate</name>
    </ligand>
</feature>
<feature type="chain" id="PRO_5031645256" description="Aspartate 1-decarboxylase alpha chain" evidence="9">
    <location>
        <begin position="34"/>
        <end position="157"/>
    </location>
</feature>
<comment type="pathway">
    <text evidence="9">Cofactor biosynthesis; (R)-pantothenate biosynthesis; beta-alanine from L-aspartate: step 1/1.</text>
</comment>
<dbReference type="EC" id="4.1.1.11" evidence="9"/>
<dbReference type="PANTHER" id="PTHR21012:SF0">
    <property type="entry name" value="ASPARTATE 1-DECARBOXYLASE"/>
    <property type="match status" value="1"/>
</dbReference>
<keyword evidence="8 9" id="KW-0670">Pyruvate</keyword>
<dbReference type="InterPro" id="IPR009010">
    <property type="entry name" value="Asp_de-COase-like_dom_sf"/>
</dbReference>